<dbReference type="EMBL" id="VSZS01000063">
    <property type="protein sequence ID" value="TYR31824.1"/>
    <property type="molecule type" value="Genomic_DNA"/>
</dbReference>
<feature type="domain" description="Sugar-binding" evidence="5">
    <location>
        <begin position="72"/>
        <end position="322"/>
    </location>
</feature>
<dbReference type="SUPFAM" id="SSF100950">
    <property type="entry name" value="NagB/RpiA/CoA transferase-like"/>
    <property type="match status" value="1"/>
</dbReference>
<evidence type="ECO:0000256" key="2">
    <source>
        <dbReference type="ARBA" id="ARBA00023015"/>
    </source>
</evidence>
<comment type="caution">
    <text evidence="6">The sequence shown here is derived from an EMBL/GenBank/DDBJ whole genome shotgun (WGS) entry which is preliminary data.</text>
</comment>
<evidence type="ECO:0000256" key="3">
    <source>
        <dbReference type="ARBA" id="ARBA00023125"/>
    </source>
</evidence>
<evidence type="ECO:0000256" key="4">
    <source>
        <dbReference type="ARBA" id="ARBA00023163"/>
    </source>
</evidence>
<reference evidence="6 7" key="2">
    <citation type="submission" date="2019-09" db="EMBL/GenBank/DDBJ databases">
        <title>Mesorhizobium sp. MaA-C15 isolated from Microcystis aeruginosa.</title>
        <authorList>
            <person name="Jeong S.E."/>
            <person name="Jin H.M."/>
            <person name="Jeon C.O."/>
        </authorList>
    </citation>
    <scope>NUCLEOTIDE SEQUENCE [LARGE SCALE GENOMIC DNA]</scope>
    <source>
        <strain evidence="6 7">MaA-C15</strain>
    </source>
</reference>
<keyword evidence="7" id="KW-1185">Reference proteome</keyword>
<keyword evidence="2" id="KW-0805">Transcription regulation</keyword>
<keyword evidence="4" id="KW-0804">Transcription</keyword>
<name>A0A5D4GUL7_9HYPH</name>
<dbReference type="GO" id="GO:0030246">
    <property type="term" value="F:carbohydrate binding"/>
    <property type="evidence" value="ECO:0007669"/>
    <property type="project" value="InterPro"/>
</dbReference>
<dbReference type="OrthoDB" id="9808171at2"/>
<dbReference type="GO" id="GO:0003677">
    <property type="term" value="F:DNA binding"/>
    <property type="evidence" value="ECO:0007669"/>
    <property type="project" value="UniProtKB-KW"/>
</dbReference>
<evidence type="ECO:0000259" key="5">
    <source>
        <dbReference type="Pfam" id="PF04198"/>
    </source>
</evidence>
<evidence type="ECO:0000313" key="6">
    <source>
        <dbReference type="EMBL" id="TYR31824.1"/>
    </source>
</evidence>
<accession>A0A5D4GUL7</accession>
<comment type="similarity">
    <text evidence="1">Belongs to the SorC transcriptional regulatory family.</text>
</comment>
<protein>
    <submittedName>
        <fullName evidence="6">Sugar-binding transcriptional regulator</fullName>
    </submittedName>
</protein>
<dbReference type="Gene3D" id="3.40.50.1360">
    <property type="match status" value="1"/>
</dbReference>
<dbReference type="AlphaFoldDB" id="A0A5D4GUL7"/>
<dbReference type="PANTHER" id="PTHR34294">
    <property type="entry name" value="TRANSCRIPTIONAL REGULATOR-RELATED"/>
    <property type="match status" value="1"/>
</dbReference>
<dbReference type="Pfam" id="PF04198">
    <property type="entry name" value="Sugar-bind"/>
    <property type="match status" value="1"/>
</dbReference>
<dbReference type="Gene3D" id="1.10.10.10">
    <property type="entry name" value="Winged helix-like DNA-binding domain superfamily/Winged helix DNA-binding domain"/>
    <property type="match status" value="1"/>
</dbReference>
<dbReference type="InterPro" id="IPR036388">
    <property type="entry name" value="WH-like_DNA-bd_sf"/>
</dbReference>
<dbReference type="Proteomes" id="UP000323258">
    <property type="component" value="Unassembled WGS sequence"/>
</dbReference>
<dbReference type="PANTHER" id="PTHR34294:SF1">
    <property type="entry name" value="TRANSCRIPTIONAL REGULATOR LSRR"/>
    <property type="match status" value="1"/>
</dbReference>
<organism evidence="6 7">
    <name type="scientific">Neoaquamicrobium microcysteis</name>
    <dbReference type="NCBI Taxonomy" id="2682781"/>
    <lineage>
        <taxon>Bacteria</taxon>
        <taxon>Pseudomonadati</taxon>
        <taxon>Pseudomonadota</taxon>
        <taxon>Alphaproteobacteria</taxon>
        <taxon>Hyphomicrobiales</taxon>
        <taxon>Phyllobacteriaceae</taxon>
        <taxon>Neoaquamicrobium</taxon>
    </lineage>
</organism>
<dbReference type="InterPro" id="IPR007324">
    <property type="entry name" value="Sugar-bd_dom_put"/>
</dbReference>
<gene>
    <name evidence="6" type="ORF">FY036_12015</name>
</gene>
<evidence type="ECO:0000256" key="1">
    <source>
        <dbReference type="ARBA" id="ARBA00010466"/>
    </source>
</evidence>
<sequence length="330" mass="36112">MARTPERARKTRFQLDQNELKIQAAWLYYVEGLTQEKVAEQLGISRIKAFRLLAATREDGTVTISINAQAASAVKLQRALEKHLGLFEAVVVSPSDQSERSIAAVVGHATGRYLSDQLSDGMSIGVGWGSTLEVCMRSLTWRELNDMTVVSLLGGLTHASAHNPSAVAWRLADFYQTELYQITAPVFVADSRFARELWKEPDLQELRRQAGEVDIALFSVGDVSRHASIFRRNILPWEEGETLRDAGAAGDALCHFVDADGNIVDHPVNERVMAINPRELRKVPKVIISSGGQRKAPAIRAGIAATNAKVLITDIAAANALLDLPPIEAL</sequence>
<evidence type="ECO:0000313" key="7">
    <source>
        <dbReference type="Proteomes" id="UP000323258"/>
    </source>
</evidence>
<proteinExistence type="inferred from homology"/>
<dbReference type="InterPro" id="IPR037171">
    <property type="entry name" value="NagB/RpiA_transferase-like"/>
</dbReference>
<reference evidence="6 7" key="1">
    <citation type="submission" date="2019-08" db="EMBL/GenBank/DDBJ databases">
        <authorList>
            <person name="Seo Y.L."/>
        </authorList>
    </citation>
    <scope>NUCLEOTIDE SEQUENCE [LARGE SCALE GENOMIC DNA]</scope>
    <source>
        <strain evidence="6 7">MaA-C15</strain>
    </source>
</reference>
<keyword evidence="3" id="KW-0238">DNA-binding</keyword>
<dbReference type="RefSeq" id="WP_148914981.1">
    <property type="nucleotide sequence ID" value="NZ_VSZS01000063.1"/>
</dbReference>
<dbReference type="InterPro" id="IPR051054">
    <property type="entry name" value="SorC_transcr_regulators"/>
</dbReference>